<proteinExistence type="inferred from homology"/>
<comment type="caution">
    <text evidence="5">The sequence shown here is derived from an EMBL/GenBank/DDBJ whole genome shotgun (WGS) entry which is preliminary data.</text>
</comment>
<reference evidence="5 6" key="1">
    <citation type="journal article" date="2019" name="Plant Biotechnol. J.">
        <title>The red bayberry genome and genetic basis of sex determination.</title>
        <authorList>
            <person name="Jia H.M."/>
            <person name="Jia H.J."/>
            <person name="Cai Q.L."/>
            <person name="Wang Y."/>
            <person name="Zhao H.B."/>
            <person name="Yang W.F."/>
            <person name="Wang G.Y."/>
            <person name="Li Y.H."/>
            <person name="Zhan D.L."/>
            <person name="Shen Y.T."/>
            <person name="Niu Q.F."/>
            <person name="Chang L."/>
            <person name="Qiu J."/>
            <person name="Zhao L."/>
            <person name="Xie H.B."/>
            <person name="Fu W.Y."/>
            <person name="Jin J."/>
            <person name="Li X.W."/>
            <person name="Jiao Y."/>
            <person name="Zhou C.C."/>
            <person name="Tu T."/>
            <person name="Chai C.Y."/>
            <person name="Gao J.L."/>
            <person name="Fan L.J."/>
            <person name="van de Weg E."/>
            <person name="Wang J.Y."/>
            <person name="Gao Z.S."/>
        </authorList>
    </citation>
    <scope>NUCLEOTIDE SEQUENCE [LARGE SCALE GENOMIC DNA]</scope>
    <source>
        <tissue evidence="5">Leaves</tissue>
    </source>
</reference>
<dbReference type="EC" id="3.2.1.28" evidence="4"/>
<keyword evidence="6" id="KW-1185">Reference proteome</keyword>
<evidence type="ECO:0000313" key="6">
    <source>
        <dbReference type="Proteomes" id="UP000516437"/>
    </source>
</evidence>
<dbReference type="OrthoDB" id="3542292at2759"/>
<dbReference type="Proteomes" id="UP000516437">
    <property type="component" value="Chromosome 4"/>
</dbReference>
<evidence type="ECO:0000256" key="1">
    <source>
        <dbReference type="ARBA" id="ARBA00005615"/>
    </source>
</evidence>
<dbReference type="PANTHER" id="PTHR23403:SF1">
    <property type="entry name" value="TREHALASE"/>
    <property type="match status" value="1"/>
</dbReference>
<dbReference type="Gene3D" id="1.50.10.10">
    <property type="match status" value="1"/>
</dbReference>
<dbReference type="InterPro" id="IPR018232">
    <property type="entry name" value="Glyco_hydro_37_CS"/>
</dbReference>
<evidence type="ECO:0000256" key="4">
    <source>
        <dbReference type="RuleBase" id="RU361180"/>
    </source>
</evidence>
<sequence length="634" mass="71243">MAELRALSFTKFRLIYVAYFFLCYEPMSTVTGSSSPCSSNGKGPVTPTMPLVSFLERVQEAALSTFGESQFDPKLYVDLPLKFDLSTTVDAFDKLPRSGNGSVTVADLKGFLGKYFEGAGDDMVYAEPVDFVPEPEGFLLKVKNPEVRAWALEVHALWKNLSRKVSDKVLKQPELHTLLPLPEPVMIPGSRFKEVYYWDSYWVIRGLLASKMHKTAKAIVTNLIHLIEEYGHVLNGARAYYTNRSQPPLLSAMVHQIYSRTGDTQLVKKALLHWSKSITFGVQDKQSALKISSTSEKQKFYREVASAAESGWDFSTRWMRNHSDFTTLSTTSVLPVDLNVFILRMELDIASLAKVTGDEKTAEHFLKASQDRLTAIKSIFWNSNKGQWLDYWLSDSTCQEPQTWEACNQNQNVYASNFVPLWIESFYSELFLWGLLGFGALRNGLFSKPALQTSSVITSPNWAQVDKLNLFVPQVACMSVYIEDQPNDMSRTPDKVKDSFIRKYFPGGESHESFQSSGLLCAAGIATSLTNSGEQWDFPNGWAPLQHMIVEGLARSGSKEARSVAEDIAVRWIRTNYATYKKTGAMHEKFDVQKCGEFGGGGEYVTQTGFGWSNGVVLAFLEEFGWPQDRTIHC</sequence>
<dbReference type="EMBL" id="RXIC02000022">
    <property type="protein sequence ID" value="KAB1215509.1"/>
    <property type="molecule type" value="Genomic_DNA"/>
</dbReference>
<dbReference type="Pfam" id="PF01204">
    <property type="entry name" value="Trehalase"/>
    <property type="match status" value="2"/>
</dbReference>
<organism evidence="5 6">
    <name type="scientific">Morella rubra</name>
    <name type="common">Chinese bayberry</name>
    <dbReference type="NCBI Taxonomy" id="262757"/>
    <lineage>
        <taxon>Eukaryota</taxon>
        <taxon>Viridiplantae</taxon>
        <taxon>Streptophyta</taxon>
        <taxon>Embryophyta</taxon>
        <taxon>Tracheophyta</taxon>
        <taxon>Spermatophyta</taxon>
        <taxon>Magnoliopsida</taxon>
        <taxon>eudicotyledons</taxon>
        <taxon>Gunneridae</taxon>
        <taxon>Pentapetalae</taxon>
        <taxon>rosids</taxon>
        <taxon>fabids</taxon>
        <taxon>Fagales</taxon>
        <taxon>Myricaceae</taxon>
        <taxon>Morella</taxon>
    </lineage>
</organism>
<dbReference type="InterPro" id="IPR008928">
    <property type="entry name" value="6-hairpin_glycosidase_sf"/>
</dbReference>
<dbReference type="SUPFAM" id="SSF48208">
    <property type="entry name" value="Six-hairpin glycosidases"/>
    <property type="match status" value="2"/>
</dbReference>
<dbReference type="GO" id="GO:0004555">
    <property type="term" value="F:alpha,alpha-trehalase activity"/>
    <property type="evidence" value="ECO:0007669"/>
    <property type="project" value="UniProtKB-EC"/>
</dbReference>
<keyword evidence="2 4" id="KW-0378">Hydrolase</keyword>
<dbReference type="PRINTS" id="PR00744">
    <property type="entry name" value="GLHYDRLASE37"/>
</dbReference>
<evidence type="ECO:0000313" key="5">
    <source>
        <dbReference type="EMBL" id="KAB1215509.1"/>
    </source>
</evidence>
<evidence type="ECO:0000256" key="2">
    <source>
        <dbReference type="ARBA" id="ARBA00022801"/>
    </source>
</evidence>
<accession>A0A6A1VRI1</accession>
<name>A0A6A1VRI1_9ROSI</name>
<protein>
    <recommendedName>
        <fullName evidence="4">Trehalase</fullName>
        <ecNumber evidence="4">3.2.1.28</ecNumber>
    </recommendedName>
    <alternativeName>
        <fullName evidence="4">Alpha-trehalose glucohydrolase</fullName>
    </alternativeName>
</protein>
<dbReference type="InterPro" id="IPR012341">
    <property type="entry name" value="6hp_glycosidase-like_sf"/>
</dbReference>
<dbReference type="InterPro" id="IPR001661">
    <property type="entry name" value="Glyco_hydro_37"/>
</dbReference>
<dbReference type="PANTHER" id="PTHR23403">
    <property type="entry name" value="TREHALASE"/>
    <property type="match status" value="1"/>
</dbReference>
<evidence type="ECO:0000256" key="3">
    <source>
        <dbReference type="ARBA" id="ARBA00023295"/>
    </source>
</evidence>
<gene>
    <name evidence="5" type="ORF">CJ030_MR4G009020</name>
</gene>
<dbReference type="AlphaFoldDB" id="A0A6A1VRI1"/>
<keyword evidence="3 4" id="KW-0326">Glycosidase</keyword>
<dbReference type="PROSITE" id="PS00928">
    <property type="entry name" value="TREHALASE_2"/>
    <property type="match status" value="1"/>
</dbReference>
<comment type="catalytic activity">
    <reaction evidence="4">
        <text>alpha,alpha-trehalose + H2O = alpha-D-glucose + beta-D-glucose</text>
        <dbReference type="Rhea" id="RHEA:32675"/>
        <dbReference type="ChEBI" id="CHEBI:15377"/>
        <dbReference type="ChEBI" id="CHEBI:15903"/>
        <dbReference type="ChEBI" id="CHEBI:16551"/>
        <dbReference type="ChEBI" id="CHEBI:17925"/>
        <dbReference type="EC" id="3.2.1.28"/>
    </reaction>
</comment>
<dbReference type="GO" id="GO:0005993">
    <property type="term" value="P:trehalose catabolic process"/>
    <property type="evidence" value="ECO:0007669"/>
    <property type="project" value="TreeGrafter"/>
</dbReference>
<comment type="similarity">
    <text evidence="1 4">Belongs to the glycosyl hydrolase 37 family.</text>
</comment>